<evidence type="ECO:0000313" key="2">
    <source>
        <dbReference type="EMBL" id="GBM80040.1"/>
    </source>
</evidence>
<keyword evidence="3" id="KW-1185">Reference proteome</keyword>
<feature type="chain" id="PRO_5021442345" description="Saposin B-type domain-containing protein" evidence="1">
    <location>
        <begin position="24"/>
        <end position="101"/>
    </location>
</feature>
<dbReference type="EMBL" id="BGPR01002856">
    <property type="protein sequence ID" value="GBM80040.1"/>
    <property type="molecule type" value="Genomic_DNA"/>
</dbReference>
<protein>
    <recommendedName>
        <fullName evidence="4">Saposin B-type domain-containing protein</fullName>
    </recommendedName>
</protein>
<sequence length="101" mass="11650">MESQLSIAVLCFLGLSLSIQVLSLETENLAKYEKCWAYDNCLSDFPQTINGFCNILRPEDIEALYRSIQDYYKCQSKTFYDGIKEYCKIADDEKVSFLNSC</sequence>
<proteinExistence type="predicted"/>
<feature type="signal peptide" evidence="1">
    <location>
        <begin position="1"/>
        <end position="23"/>
    </location>
</feature>
<evidence type="ECO:0000256" key="1">
    <source>
        <dbReference type="SAM" id="SignalP"/>
    </source>
</evidence>
<evidence type="ECO:0000313" key="3">
    <source>
        <dbReference type="Proteomes" id="UP000499080"/>
    </source>
</evidence>
<organism evidence="2 3">
    <name type="scientific">Araneus ventricosus</name>
    <name type="common">Orbweaver spider</name>
    <name type="synonym">Epeira ventricosa</name>
    <dbReference type="NCBI Taxonomy" id="182803"/>
    <lineage>
        <taxon>Eukaryota</taxon>
        <taxon>Metazoa</taxon>
        <taxon>Ecdysozoa</taxon>
        <taxon>Arthropoda</taxon>
        <taxon>Chelicerata</taxon>
        <taxon>Arachnida</taxon>
        <taxon>Araneae</taxon>
        <taxon>Araneomorphae</taxon>
        <taxon>Entelegynae</taxon>
        <taxon>Araneoidea</taxon>
        <taxon>Araneidae</taxon>
        <taxon>Araneus</taxon>
    </lineage>
</organism>
<reference evidence="2 3" key="1">
    <citation type="journal article" date="2019" name="Sci. Rep.">
        <title>Orb-weaving spider Araneus ventricosus genome elucidates the spidroin gene catalogue.</title>
        <authorList>
            <person name="Kono N."/>
            <person name="Nakamura H."/>
            <person name="Ohtoshi R."/>
            <person name="Moran D.A.P."/>
            <person name="Shinohara A."/>
            <person name="Yoshida Y."/>
            <person name="Fujiwara M."/>
            <person name="Mori M."/>
            <person name="Tomita M."/>
            <person name="Arakawa K."/>
        </authorList>
    </citation>
    <scope>NUCLEOTIDE SEQUENCE [LARGE SCALE GENOMIC DNA]</scope>
</reference>
<name>A0A4Y2IQV1_ARAVE</name>
<dbReference type="AlphaFoldDB" id="A0A4Y2IQV1"/>
<comment type="caution">
    <text evidence="2">The sequence shown here is derived from an EMBL/GenBank/DDBJ whole genome shotgun (WGS) entry which is preliminary data.</text>
</comment>
<evidence type="ECO:0008006" key="4">
    <source>
        <dbReference type="Google" id="ProtNLM"/>
    </source>
</evidence>
<dbReference type="Proteomes" id="UP000499080">
    <property type="component" value="Unassembled WGS sequence"/>
</dbReference>
<keyword evidence="1" id="KW-0732">Signal</keyword>
<accession>A0A4Y2IQV1</accession>
<gene>
    <name evidence="2" type="ORF">AVEN_202548_1</name>
</gene>